<keyword evidence="2" id="KW-1185">Reference proteome</keyword>
<dbReference type="PANTHER" id="PTHR33116:SF70">
    <property type="entry name" value="NON-LTR RETROELEMENT REVERSE TRANSCRIPTASE-LIKE PROTEIN"/>
    <property type="match status" value="1"/>
</dbReference>
<proteinExistence type="predicted"/>
<dbReference type="EMBL" id="OZ034818">
    <property type="protein sequence ID" value="CAL1388700.1"/>
    <property type="molecule type" value="Genomic_DNA"/>
</dbReference>
<evidence type="ECO:0008006" key="3">
    <source>
        <dbReference type="Google" id="ProtNLM"/>
    </source>
</evidence>
<accession>A0AAV2ETE6</accession>
<evidence type="ECO:0000313" key="2">
    <source>
        <dbReference type="Proteomes" id="UP001497516"/>
    </source>
</evidence>
<sequence length="131" mass="14164">MERLSHLVKAAVNAGTWKTIRISANGPALSHLFFADDLILFGESSMQQVSTIMQCLDDFSAASGQQVSKPKSRVFFSKNITDAQGAEISAGLGIPETKNLGRYLGVPVIHDRVSKATFIDLIDRVDSRLAG</sequence>
<reference evidence="1 2" key="1">
    <citation type="submission" date="2024-04" db="EMBL/GenBank/DDBJ databases">
        <authorList>
            <person name="Fracassetti M."/>
        </authorList>
    </citation>
    <scope>NUCLEOTIDE SEQUENCE [LARGE SCALE GENOMIC DNA]</scope>
</reference>
<dbReference type="Proteomes" id="UP001497516">
    <property type="component" value="Chromosome 5"/>
</dbReference>
<dbReference type="AlphaFoldDB" id="A0AAV2ETE6"/>
<dbReference type="PANTHER" id="PTHR33116">
    <property type="entry name" value="REVERSE TRANSCRIPTASE ZINC-BINDING DOMAIN-CONTAINING PROTEIN-RELATED-RELATED"/>
    <property type="match status" value="1"/>
</dbReference>
<organism evidence="1 2">
    <name type="scientific">Linum trigynum</name>
    <dbReference type="NCBI Taxonomy" id="586398"/>
    <lineage>
        <taxon>Eukaryota</taxon>
        <taxon>Viridiplantae</taxon>
        <taxon>Streptophyta</taxon>
        <taxon>Embryophyta</taxon>
        <taxon>Tracheophyta</taxon>
        <taxon>Spermatophyta</taxon>
        <taxon>Magnoliopsida</taxon>
        <taxon>eudicotyledons</taxon>
        <taxon>Gunneridae</taxon>
        <taxon>Pentapetalae</taxon>
        <taxon>rosids</taxon>
        <taxon>fabids</taxon>
        <taxon>Malpighiales</taxon>
        <taxon>Linaceae</taxon>
        <taxon>Linum</taxon>
    </lineage>
</organism>
<name>A0AAV2ETE6_9ROSI</name>
<evidence type="ECO:0000313" key="1">
    <source>
        <dbReference type="EMBL" id="CAL1388700.1"/>
    </source>
</evidence>
<gene>
    <name evidence="1" type="ORF">LTRI10_LOCUS29613</name>
</gene>
<protein>
    <recommendedName>
        <fullName evidence="3">Reverse transcriptase domain-containing protein</fullName>
    </recommendedName>
</protein>